<evidence type="ECO:0000313" key="2">
    <source>
        <dbReference type="Proteomes" id="UP000195569"/>
    </source>
</evidence>
<name>A0A1N7STC5_9BURK</name>
<evidence type="ECO:0000313" key="1">
    <source>
        <dbReference type="EMBL" id="SIT50737.1"/>
    </source>
</evidence>
<reference evidence="1" key="1">
    <citation type="submission" date="2016-12" db="EMBL/GenBank/DDBJ databases">
        <authorList>
            <person name="Moulin L."/>
        </authorList>
    </citation>
    <scope>NUCLEOTIDE SEQUENCE [LARGE SCALE GENOMIC DNA]</scope>
    <source>
        <strain evidence="1">STM 7183</strain>
    </source>
</reference>
<accession>A0A1N7STC5</accession>
<comment type="caution">
    <text evidence="1">The sequence shown here is derived from an EMBL/GenBank/DDBJ whole genome shotgun (WGS) entry which is preliminary data.</text>
</comment>
<proteinExistence type="predicted"/>
<gene>
    <name evidence="1" type="ORF">BN2476_930035</name>
</gene>
<dbReference type="AlphaFoldDB" id="A0A1N7STC5"/>
<sequence>MVFKSFAVPFAVPFVGSFRAVDAVRPAAVVLCKAPSRLGEDWANRMTGIAVRAHLLIVPAQGSAAGLVANGAVVHGRTPQSLRRLAIRQLHRAALAAARAAVRVAVAGRPLTPTGYAILAAMAMAVALVAMFSASPAGAELESAWRLSWWFY</sequence>
<dbReference type="RefSeq" id="WP_143811140.1">
    <property type="nucleotide sequence ID" value="NZ_CYGY02000093.1"/>
</dbReference>
<dbReference type="EMBL" id="CYGY02000093">
    <property type="protein sequence ID" value="SIT50737.1"/>
    <property type="molecule type" value="Genomic_DNA"/>
</dbReference>
<keyword evidence="2" id="KW-1185">Reference proteome</keyword>
<dbReference type="Proteomes" id="UP000195569">
    <property type="component" value="Unassembled WGS sequence"/>
</dbReference>
<organism evidence="1 2">
    <name type="scientific">Paraburkholderia piptadeniae</name>
    <dbReference type="NCBI Taxonomy" id="1701573"/>
    <lineage>
        <taxon>Bacteria</taxon>
        <taxon>Pseudomonadati</taxon>
        <taxon>Pseudomonadota</taxon>
        <taxon>Betaproteobacteria</taxon>
        <taxon>Burkholderiales</taxon>
        <taxon>Burkholderiaceae</taxon>
        <taxon>Paraburkholderia</taxon>
    </lineage>
</organism>
<protein>
    <submittedName>
        <fullName evidence="1">Uncharacterized protein</fullName>
    </submittedName>
</protein>